<keyword evidence="2" id="KW-1185">Reference proteome</keyword>
<organism evidence="1 2">
    <name type="scientific">Solanum commersonii</name>
    <name type="common">Commerson's wild potato</name>
    <name type="synonym">Commerson's nightshade</name>
    <dbReference type="NCBI Taxonomy" id="4109"/>
    <lineage>
        <taxon>Eukaryota</taxon>
        <taxon>Viridiplantae</taxon>
        <taxon>Streptophyta</taxon>
        <taxon>Embryophyta</taxon>
        <taxon>Tracheophyta</taxon>
        <taxon>Spermatophyta</taxon>
        <taxon>Magnoliopsida</taxon>
        <taxon>eudicotyledons</taxon>
        <taxon>Gunneridae</taxon>
        <taxon>Pentapetalae</taxon>
        <taxon>asterids</taxon>
        <taxon>lamiids</taxon>
        <taxon>Solanales</taxon>
        <taxon>Solanaceae</taxon>
        <taxon>Solanoideae</taxon>
        <taxon>Solaneae</taxon>
        <taxon>Solanum</taxon>
    </lineage>
</organism>
<gene>
    <name evidence="1" type="ORF">H5410_018829</name>
</gene>
<proteinExistence type="predicted"/>
<evidence type="ECO:0000313" key="1">
    <source>
        <dbReference type="EMBL" id="KAG5619005.1"/>
    </source>
</evidence>
<comment type="caution">
    <text evidence="1">The sequence shown here is derived from an EMBL/GenBank/DDBJ whole genome shotgun (WGS) entry which is preliminary data.</text>
</comment>
<evidence type="ECO:0000313" key="2">
    <source>
        <dbReference type="Proteomes" id="UP000824120"/>
    </source>
</evidence>
<sequence>MKQENRQRDYVEGKSNDFEALDLHKDLEAWNKKENERILIYKKLAIKLRVGKVLEETKTATLIEHFKFDFNVAHEPDEEEIEELIDKFFKIKLENCQRDYVEGKSNGFEALEDLHKDLEAWNEKENKRILMCKVMHLGSNIPPEKRMEEQKLAIKLRVGEVLEETKSATLIEHFKFDLNVAPEPEKREKEIIDKFFKMKLENRQRDYVEGKSNGFKALEDLHKDLKAWNEKENKRILMYKVMHPGSEIL</sequence>
<dbReference type="EMBL" id="JACXVP010000003">
    <property type="protein sequence ID" value="KAG5619005.1"/>
    <property type="molecule type" value="Genomic_DNA"/>
</dbReference>
<dbReference type="AlphaFoldDB" id="A0A9J6A360"/>
<dbReference type="Proteomes" id="UP000824120">
    <property type="component" value="Chromosome 3"/>
</dbReference>
<name>A0A9J6A360_SOLCO</name>
<accession>A0A9J6A360</accession>
<protein>
    <submittedName>
        <fullName evidence="1">Uncharacterized protein</fullName>
    </submittedName>
</protein>
<reference evidence="1 2" key="1">
    <citation type="submission" date="2020-09" db="EMBL/GenBank/DDBJ databases">
        <title>De no assembly of potato wild relative species, Solanum commersonii.</title>
        <authorList>
            <person name="Cho K."/>
        </authorList>
    </citation>
    <scope>NUCLEOTIDE SEQUENCE [LARGE SCALE GENOMIC DNA]</scope>
    <source>
        <strain evidence="1">LZ3.2</strain>
        <tissue evidence="1">Leaf</tissue>
    </source>
</reference>